<dbReference type="Proteomes" id="UP000269945">
    <property type="component" value="Unassembled WGS sequence"/>
</dbReference>
<proteinExistence type="predicted"/>
<gene>
    <name evidence="1" type="ORF">BN2614_LOCUS1</name>
</gene>
<organism evidence="1 2">
    <name type="scientific">Gulo gulo</name>
    <name type="common">Wolverine</name>
    <name type="synonym">Gluton</name>
    <dbReference type="NCBI Taxonomy" id="48420"/>
    <lineage>
        <taxon>Eukaryota</taxon>
        <taxon>Metazoa</taxon>
        <taxon>Chordata</taxon>
        <taxon>Craniata</taxon>
        <taxon>Vertebrata</taxon>
        <taxon>Euteleostomi</taxon>
        <taxon>Mammalia</taxon>
        <taxon>Eutheria</taxon>
        <taxon>Laurasiatheria</taxon>
        <taxon>Carnivora</taxon>
        <taxon>Caniformia</taxon>
        <taxon>Musteloidea</taxon>
        <taxon>Mustelidae</taxon>
        <taxon>Guloninae</taxon>
        <taxon>Gulo</taxon>
    </lineage>
</organism>
<reference evidence="1 2" key="1">
    <citation type="submission" date="2018-10" db="EMBL/GenBank/DDBJ databases">
        <authorList>
            <person name="Ekblom R."/>
            <person name="Jareborg N."/>
        </authorList>
    </citation>
    <scope>NUCLEOTIDE SEQUENCE [LARGE SCALE GENOMIC DNA]</scope>
    <source>
        <tissue evidence="1">Muscle</tissue>
    </source>
</reference>
<comment type="caution">
    <text evidence="1">The sequence shown here is derived from an EMBL/GenBank/DDBJ whole genome shotgun (WGS) entry which is preliminary data.</text>
</comment>
<sequence length="50" mass="5555">MPGGPSVGIVGECNVRAAQTSSPWVSLCQSQTWLSFWSRRRSLGVCRERM</sequence>
<evidence type="ECO:0000313" key="1">
    <source>
        <dbReference type="EMBL" id="VCW84160.1"/>
    </source>
</evidence>
<name>A0A9X9LRX1_GULGU</name>
<protein>
    <submittedName>
        <fullName evidence="1">Uncharacterized protein</fullName>
    </submittedName>
</protein>
<dbReference type="AlphaFoldDB" id="A0A9X9LRX1"/>
<evidence type="ECO:0000313" key="2">
    <source>
        <dbReference type="Proteomes" id="UP000269945"/>
    </source>
</evidence>
<keyword evidence="2" id="KW-1185">Reference proteome</keyword>
<dbReference type="EMBL" id="CYRY02013618">
    <property type="protein sequence ID" value="VCW84160.1"/>
    <property type="molecule type" value="Genomic_DNA"/>
</dbReference>
<accession>A0A9X9LRX1</accession>